<dbReference type="AlphaFoldDB" id="A0A4V1ZC72"/>
<evidence type="ECO:0000313" key="1">
    <source>
        <dbReference type="EMBL" id="RYU91650.1"/>
    </source>
</evidence>
<keyword evidence="2" id="KW-1185">Reference proteome</keyword>
<proteinExistence type="predicted"/>
<dbReference type="OrthoDB" id="8263000at2"/>
<sequence length="587" mass="66336">MKQQLFIVDQPLPQTQDFQALKSAGLSFLKKHSGSEWTNFNPSDPGVTILDQVCFALTELGYCNDFPIEDILTDPRGRIVTNDEFYLPQAILTTSAVTTDDYRKYLIDSNKAIKNAIVIAYPAILPYMRYIYQAYLLLDERLTEKEKNDICTEAYYSLNKSRNIGELFFTPQPFGTFPFTISGRIDIDGTASVNQTLAAINNAIQQYIFPTAVQQGYDKLRQQGYDTSEIFDGPVLSNGWFTQETLGAPRLKLNIMDLMGVIGNVKGVSQVGQLTMYVYGQVMDQMMLSPGLLPHLDFPSSLLNGLSIIYKGAPIPANYKLTEPSKPRGINTGDVYLDMVDQKDQVKSGTYRDISSYYSIQNTFPAIFSVGGDAATGNPAQYSVAQSRQLKAYLTLFDQVLANQFAQLAGISRLFSFKNSLSADPTDEASYYSTLNTEQRVFPEYPAPYIYFSPTYYYRSLYDVPNIRPLLKDNDVKRFYTGQKTQKELDYDSWESFKHDPYNAYIHGLSEFIEDEKISITRRNAMLDHLLARHGESPLTIDHMLNGSVYSGNGSKDLVIFKSLYLQNLGLLSYFRQKGYNMLAAKK</sequence>
<gene>
    <name evidence="1" type="ORF">EWM62_06845</name>
</gene>
<accession>A0A4V1ZC72</accession>
<comment type="caution">
    <text evidence="1">The sequence shown here is derived from an EMBL/GenBank/DDBJ whole genome shotgun (WGS) entry which is preliminary data.</text>
</comment>
<dbReference type="EMBL" id="SEWG01000002">
    <property type="protein sequence ID" value="RYU91650.1"/>
    <property type="molecule type" value="Genomic_DNA"/>
</dbReference>
<dbReference type="Proteomes" id="UP000293331">
    <property type="component" value="Unassembled WGS sequence"/>
</dbReference>
<organism evidence="1 2">
    <name type="scientific">Mucilaginibacter terrigena</name>
    <dbReference type="NCBI Taxonomy" id="2492395"/>
    <lineage>
        <taxon>Bacteria</taxon>
        <taxon>Pseudomonadati</taxon>
        <taxon>Bacteroidota</taxon>
        <taxon>Sphingobacteriia</taxon>
        <taxon>Sphingobacteriales</taxon>
        <taxon>Sphingobacteriaceae</taxon>
        <taxon>Mucilaginibacter</taxon>
    </lineage>
</organism>
<dbReference type="RefSeq" id="WP_129875907.1">
    <property type="nucleotide sequence ID" value="NZ_SEWG01000002.1"/>
</dbReference>
<reference evidence="1 2" key="1">
    <citation type="submission" date="2019-02" db="EMBL/GenBank/DDBJ databases">
        <title>Bacterial novel species Mucilaginibacter sp. 17JY9-4 isolated from soil.</title>
        <authorList>
            <person name="Jung H.-Y."/>
        </authorList>
    </citation>
    <scope>NUCLEOTIDE SEQUENCE [LARGE SCALE GENOMIC DNA]</scope>
    <source>
        <strain evidence="1 2">17JY9-4</strain>
    </source>
</reference>
<name>A0A4V1ZC72_9SPHI</name>
<evidence type="ECO:0000313" key="2">
    <source>
        <dbReference type="Proteomes" id="UP000293331"/>
    </source>
</evidence>
<protein>
    <submittedName>
        <fullName evidence="1">Uncharacterized protein</fullName>
    </submittedName>
</protein>